<dbReference type="InterPro" id="IPR008278">
    <property type="entry name" value="4-PPantetheinyl_Trfase_dom"/>
</dbReference>
<evidence type="ECO:0000256" key="2">
    <source>
        <dbReference type="ARBA" id="ARBA00022679"/>
    </source>
</evidence>
<dbReference type="AlphaFoldDB" id="A0A7U3VQX5"/>
<evidence type="ECO:0000313" key="6">
    <source>
        <dbReference type="Proteomes" id="UP000595703"/>
    </source>
</evidence>
<dbReference type="Proteomes" id="UP000595703">
    <property type="component" value="Chromosome"/>
</dbReference>
<protein>
    <submittedName>
        <fullName evidence="5">Putative phosphopantetheinyl transferase PfaE</fullName>
    </submittedName>
</protein>
<dbReference type="GO" id="GO:0000287">
    <property type="term" value="F:magnesium ion binding"/>
    <property type="evidence" value="ECO:0007669"/>
    <property type="project" value="InterPro"/>
</dbReference>
<feature type="compositionally biased region" description="Low complexity" evidence="3">
    <location>
        <begin position="222"/>
        <end position="236"/>
    </location>
</feature>
<feature type="domain" description="4'-phosphopantetheinyl transferase" evidence="4">
    <location>
        <begin position="135"/>
        <end position="210"/>
    </location>
</feature>
<reference evidence="5 6" key="4">
    <citation type="journal article" date="2020" name="Sci. Rep.">
        <title>beta-carboline chemical signals induce reveromycin production through a LuxR family regulator in Streptomyces sp. SN-593.</title>
        <authorList>
            <person name="Panthee S."/>
            <person name="Kito N."/>
            <person name="Hayashi T."/>
            <person name="Shimizu T."/>
            <person name="Ishikawa J."/>
            <person name="Hamamoto H."/>
            <person name="Osada H."/>
            <person name="Takahashi S."/>
        </authorList>
    </citation>
    <scope>NUCLEOTIDE SEQUENCE [LARGE SCALE GENOMIC DNA]</scope>
    <source>
        <strain evidence="5 6">SN-593</strain>
    </source>
</reference>
<dbReference type="InterPro" id="IPR037143">
    <property type="entry name" value="4-PPantetheinyl_Trfase_dom_sf"/>
</dbReference>
<evidence type="ECO:0000259" key="4">
    <source>
        <dbReference type="Pfam" id="PF01648"/>
    </source>
</evidence>
<dbReference type="SUPFAM" id="SSF56214">
    <property type="entry name" value="4'-phosphopantetheinyl transferase"/>
    <property type="match status" value="2"/>
</dbReference>
<dbReference type="EMBL" id="AP018365">
    <property type="protein sequence ID" value="BBB00139.1"/>
    <property type="molecule type" value="Genomic_DNA"/>
</dbReference>
<accession>A0A7U3VQX5</accession>
<gene>
    <name evidence="5" type="ORF">RVR_7069</name>
</gene>
<evidence type="ECO:0000256" key="3">
    <source>
        <dbReference type="SAM" id="MobiDB-lite"/>
    </source>
</evidence>
<feature type="compositionally biased region" description="Basic and acidic residues" evidence="3">
    <location>
        <begin position="240"/>
        <end position="252"/>
    </location>
</feature>
<reference evidence="5 6" key="2">
    <citation type="journal article" date="2011" name="J. Antibiot.">
        <title>Furaquinocins I and J: novel polyketide isoprenoid hybrid compounds from Streptomyces reveromyceticus SN-593.</title>
        <authorList>
            <person name="Panthee S."/>
            <person name="Takahashi S."/>
            <person name="Takagi H."/>
            <person name="Nogawa T."/>
            <person name="Oowada E."/>
            <person name="Uramoto M."/>
            <person name="Osada H."/>
        </authorList>
    </citation>
    <scope>NUCLEOTIDE SEQUENCE [LARGE SCALE GENOMIC DNA]</scope>
    <source>
        <strain evidence="5 6">SN-593</strain>
    </source>
</reference>
<dbReference type="KEGG" id="arev:RVR_7069"/>
<dbReference type="Gene3D" id="3.90.470.20">
    <property type="entry name" value="4'-phosphopantetheinyl transferase domain"/>
    <property type="match status" value="2"/>
</dbReference>
<sequence>MTPQTTRPTCPTRRPRPGAAPAPDADVPRIRLWLLPERAVPRFAAEVGGLRLLTAEERARHARLPTAGARRRYLGARLLSRHALSADTGLPPERWRFRRGPFGRPEPEPAADGVRFNLSHTDGLIACVVTRDRACGVDVERAPASPEAVGHLARRFSAAERAELAALEPAPRQARFSELWVLKESYLKALGTGLTRDLASFSFAGPHPGPGRPAARPDRTAGADPALDPDPAGTADPDPDPVRTPDPARDRGTALAPVTVRPAGRITVDDPERAPGECDRWRFDLLHPGPDHVLAVAAADGRPAALHCTVLPDLPAGL</sequence>
<keyword evidence="2 5" id="KW-0808">Transferase</keyword>
<dbReference type="InterPro" id="IPR050559">
    <property type="entry name" value="P-Pant_transferase_sf"/>
</dbReference>
<dbReference type="GO" id="GO:0005829">
    <property type="term" value="C:cytosol"/>
    <property type="evidence" value="ECO:0007669"/>
    <property type="project" value="TreeGrafter"/>
</dbReference>
<reference evidence="5 6" key="3">
    <citation type="journal article" date="2011" name="Nat. Chem. Biol.">
        <title>Reveromycin A biosynthesis uses RevG and RevJ for stereospecific spiroacetal formation.</title>
        <authorList>
            <person name="Takahashi S."/>
            <person name="Toyoda A."/>
            <person name="Sekiyama Y."/>
            <person name="Takagi H."/>
            <person name="Nogawa T."/>
            <person name="Uramoto M."/>
            <person name="Suzuki R."/>
            <person name="Koshino H."/>
            <person name="Kumano T."/>
            <person name="Panthee S."/>
            <person name="Dairi T."/>
            <person name="Ishikawa J."/>
            <person name="Ikeda H."/>
            <person name="Sakaki Y."/>
            <person name="Osada H."/>
        </authorList>
    </citation>
    <scope>NUCLEOTIDE SEQUENCE [LARGE SCALE GENOMIC DNA]</scope>
    <source>
        <strain evidence="5 6">SN-593</strain>
    </source>
</reference>
<evidence type="ECO:0000256" key="1">
    <source>
        <dbReference type="ARBA" id="ARBA00010990"/>
    </source>
</evidence>
<dbReference type="GO" id="GO:0008897">
    <property type="term" value="F:holo-[acyl-carrier-protein] synthase activity"/>
    <property type="evidence" value="ECO:0007669"/>
    <property type="project" value="InterPro"/>
</dbReference>
<organism evidence="5 6">
    <name type="scientific">Actinacidiphila reveromycinica</name>
    <dbReference type="NCBI Taxonomy" id="659352"/>
    <lineage>
        <taxon>Bacteria</taxon>
        <taxon>Bacillati</taxon>
        <taxon>Actinomycetota</taxon>
        <taxon>Actinomycetes</taxon>
        <taxon>Kitasatosporales</taxon>
        <taxon>Streptomycetaceae</taxon>
        <taxon>Actinacidiphila</taxon>
    </lineage>
</organism>
<dbReference type="GO" id="GO:0019878">
    <property type="term" value="P:lysine biosynthetic process via aminoadipic acid"/>
    <property type="evidence" value="ECO:0007669"/>
    <property type="project" value="TreeGrafter"/>
</dbReference>
<name>A0A7U3VQX5_9ACTN</name>
<comment type="similarity">
    <text evidence="1">Belongs to the P-Pant transferase superfamily. Gsp/Sfp/HetI/AcpT family.</text>
</comment>
<proteinExistence type="inferred from homology"/>
<dbReference type="RefSeq" id="WP_202236200.1">
    <property type="nucleotide sequence ID" value="NZ_AP018365.1"/>
</dbReference>
<feature type="region of interest" description="Disordered" evidence="3">
    <location>
        <begin position="1"/>
        <end position="25"/>
    </location>
</feature>
<evidence type="ECO:0000313" key="5">
    <source>
        <dbReference type="EMBL" id="BBB00139.1"/>
    </source>
</evidence>
<dbReference type="PANTHER" id="PTHR12215">
    <property type="entry name" value="PHOSPHOPANTETHEINE TRANSFERASE"/>
    <property type="match status" value="1"/>
</dbReference>
<feature type="region of interest" description="Disordered" evidence="3">
    <location>
        <begin position="201"/>
        <end position="259"/>
    </location>
</feature>
<keyword evidence="6" id="KW-1185">Reference proteome</keyword>
<dbReference type="Pfam" id="PF01648">
    <property type="entry name" value="ACPS"/>
    <property type="match status" value="1"/>
</dbReference>
<dbReference type="PANTHER" id="PTHR12215:SF10">
    <property type="entry name" value="L-AMINOADIPATE-SEMIALDEHYDE DEHYDROGENASE-PHOSPHOPANTETHEINYL TRANSFERASE"/>
    <property type="match status" value="1"/>
</dbReference>
<reference evidence="5 6" key="1">
    <citation type="journal article" date="2010" name="J. Bacteriol.">
        <title>Biochemical characterization of a novel indole prenyltransferase from Streptomyces sp. SN-593.</title>
        <authorList>
            <person name="Takahashi S."/>
            <person name="Takagi H."/>
            <person name="Toyoda A."/>
            <person name="Uramoto M."/>
            <person name="Nogawa T."/>
            <person name="Ueki M."/>
            <person name="Sakaki Y."/>
            <person name="Osada H."/>
        </authorList>
    </citation>
    <scope>NUCLEOTIDE SEQUENCE [LARGE SCALE GENOMIC DNA]</scope>
    <source>
        <strain evidence="5 6">SN-593</strain>
    </source>
</reference>